<evidence type="ECO:0000313" key="10">
    <source>
        <dbReference type="EMBL" id="MCI4682806.1"/>
    </source>
</evidence>
<comment type="similarity">
    <text evidence="2">Belongs to the binding-protein-dependent transport system permease family. HisMQ subfamily.</text>
</comment>
<feature type="transmembrane region" description="Helical" evidence="8">
    <location>
        <begin position="76"/>
        <end position="96"/>
    </location>
</feature>
<evidence type="ECO:0000256" key="1">
    <source>
        <dbReference type="ARBA" id="ARBA00004429"/>
    </source>
</evidence>
<evidence type="ECO:0000256" key="4">
    <source>
        <dbReference type="ARBA" id="ARBA00022475"/>
    </source>
</evidence>
<dbReference type="RefSeq" id="WP_243066796.1">
    <property type="nucleotide sequence ID" value="NZ_JAIVFK010000053.1"/>
</dbReference>
<feature type="transmembrane region" description="Helical" evidence="8">
    <location>
        <begin position="279"/>
        <end position="298"/>
    </location>
</feature>
<gene>
    <name evidence="10" type="ORF">K2U94_08510</name>
</gene>
<evidence type="ECO:0000313" key="11">
    <source>
        <dbReference type="Proteomes" id="UP001139104"/>
    </source>
</evidence>
<reference evidence="10" key="1">
    <citation type="journal article" date="2022" name="ISME J.">
        <title>Identification of active gaseous-alkane degraders at natural gas seeps.</title>
        <authorList>
            <person name="Farhan Ul Haque M."/>
            <person name="Hernandez M."/>
            <person name="Crombie A.T."/>
            <person name="Murrell J.C."/>
        </authorList>
    </citation>
    <scope>NUCLEOTIDE SEQUENCE</scope>
    <source>
        <strain evidence="10">PC2</strain>
    </source>
</reference>
<feature type="transmembrane region" description="Helical" evidence="8">
    <location>
        <begin position="160"/>
        <end position="187"/>
    </location>
</feature>
<dbReference type="NCBIfam" id="TIGR01726">
    <property type="entry name" value="HEQRo_perm_3TM"/>
    <property type="match status" value="1"/>
</dbReference>
<dbReference type="Pfam" id="PF00528">
    <property type="entry name" value="BPD_transp_1"/>
    <property type="match status" value="1"/>
</dbReference>
<feature type="transmembrane region" description="Helical" evidence="8">
    <location>
        <begin position="239"/>
        <end position="259"/>
    </location>
</feature>
<evidence type="ECO:0000256" key="8">
    <source>
        <dbReference type="RuleBase" id="RU363032"/>
    </source>
</evidence>
<feature type="domain" description="ABC transmembrane type-1" evidence="9">
    <location>
        <begin position="164"/>
        <end position="360"/>
    </location>
</feature>
<dbReference type="PROSITE" id="PS50928">
    <property type="entry name" value="ABC_TM1"/>
    <property type="match status" value="1"/>
</dbReference>
<dbReference type="EMBL" id="JAIVFP010000001">
    <property type="protein sequence ID" value="MCI4682806.1"/>
    <property type="molecule type" value="Genomic_DNA"/>
</dbReference>
<evidence type="ECO:0000256" key="3">
    <source>
        <dbReference type="ARBA" id="ARBA00022448"/>
    </source>
</evidence>
<feature type="transmembrane region" description="Helical" evidence="8">
    <location>
        <begin position="34"/>
        <end position="55"/>
    </location>
</feature>
<comment type="caution">
    <text evidence="10">The sequence shown here is derived from an EMBL/GenBank/DDBJ whole genome shotgun (WGS) entry which is preliminary data.</text>
</comment>
<protein>
    <submittedName>
        <fullName evidence="10">Amino acid ABC transporter permease</fullName>
    </submittedName>
</protein>
<feature type="transmembrane region" description="Helical" evidence="8">
    <location>
        <begin position="127"/>
        <end position="148"/>
    </location>
</feature>
<proteinExistence type="inferred from homology"/>
<evidence type="ECO:0000259" key="9">
    <source>
        <dbReference type="PROSITE" id="PS50928"/>
    </source>
</evidence>
<dbReference type="Proteomes" id="UP001139104">
    <property type="component" value="Unassembled WGS sequence"/>
</dbReference>
<keyword evidence="3 8" id="KW-0813">Transport</keyword>
<dbReference type="Gene3D" id="1.10.3720.10">
    <property type="entry name" value="MetI-like"/>
    <property type="match status" value="1"/>
</dbReference>
<sequence length="376" mass="39972">MTDFLRAAPAPQRPPPKIVRPFRAVVRENLFADWTSALITLAVAALLALGLGPLWRFLVADAVWRASDGVPCRAPGAGACWAFIAAKAPFFIYGSYPPDQRWRVDLAFALAAALIVWLLWPRAKRKGVAALGFFVALPAVGFALLSGAPALGLPRVGTNLWGGAMVTLLVALTGIVVALPGGVLLALGRRSDLPAVRALCVGLIEFVRGAPLIAVLFMANAMLPLFLPPDWAPDRLLRPLIGIALFASAYMAEVARAGLNAVPRGQGEAAQALGLGRIATLRFVILPQALAAVIPAIVNNFVALFKDTTLVAIVGIFDFLHTVDVARVDPRWAGPNIAVTAYAFAGLFYLGFCLAMSAYARGVERRLAAGRHQTRM</sequence>
<feature type="transmembrane region" description="Helical" evidence="8">
    <location>
        <begin position="102"/>
        <end position="120"/>
    </location>
</feature>
<feature type="transmembrane region" description="Helical" evidence="8">
    <location>
        <begin position="199"/>
        <end position="219"/>
    </location>
</feature>
<keyword evidence="7 8" id="KW-0472">Membrane</keyword>
<evidence type="ECO:0000256" key="5">
    <source>
        <dbReference type="ARBA" id="ARBA00022692"/>
    </source>
</evidence>
<keyword evidence="6 8" id="KW-1133">Transmembrane helix</keyword>
<organism evidence="10 11">
    <name type="scientific">Candidatus Rhodoblastus alkanivorans</name>
    <dbReference type="NCBI Taxonomy" id="2954117"/>
    <lineage>
        <taxon>Bacteria</taxon>
        <taxon>Pseudomonadati</taxon>
        <taxon>Pseudomonadota</taxon>
        <taxon>Alphaproteobacteria</taxon>
        <taxon>Hyphomicrobiales</taxon>
        <taxon>Rhodoblastaceae</taxon>
        <taxon>Rhodoblastus</taxon>
    </lineage>
</organism>
<keyword evidence="11" id="KW-1185">Reference proteome</keyword>
<name>A0ABS9Z5R5_9HYPH</name>
<keyword evidence="4" id="KW-1003">Cell membrane</keyword>
<dbReference type="InterPro" id="IPR035906">
    <property type="entry name" value="MetI-like_sf"/>
</dbReference>
<dbReference type="PANTHER" id="PTHR30614">
    <property type="entry name" value="MEMBRANE COMPONENT OF AMINO ACID ABC TRANSPORTER"/>
    <property type="match status" value="1"/>
</dbReference>
<comment type="subcellular location">
    <subcellularLocation>
        <location evidence="1">Cell inner membrane</location>
        <topology evidence="1">Multi-pass membrane protein</topology>
    </subcellularLocation>
    <subcellularLocation>
        <location evidence="8">Cell membrane</location>
        <topology evidence="8">Multi-pass membrane protein</topology>
    </subcellularLocation>
</comment>
<accession>A0ABS9Z5R5</accession>
<dbReference type="SUPFAM" id="SSF161098">
    <property type="entry name" value="MetI-like"/>
    <property type="match status" value="1"/>
</dbReference>
<evidence type="ECO:0000256" key="7">
    <source>
        <dbReference type="ARBA" id="ARBA00023136"/>
    </source>
</evidence>
<dbReference type="InterPro" id="IPR010065">
    <property type="entry name" value="AA_ABC_transptr_permease_3TM"/>
</dbReference>
<evidence type="ECO:0000256" key="2">
    <source>
        <dbReference type="ARBA" id="ARBA00010072"/>
    </source>
</evidence>
<keyword evidence="5 8" id="KW-0812">Transmembrane</keyword>
<dbReference type="CDD" id="cd06261">
    <property type="entry name" value="TM_PBP2"/>
    <property type="match status" value="1"/>
</dbReference>
<evidence type="ECO:0000256" key="6">
    <source>
        <dbReference type="ARBA" id="ARBA00022989"/>
    </source>
</evidence>
<dbReference type="InterPro" id="IPR000515">
    <property type="entry name" value="MetI-like"/>
</dbReference>
<dbReference type="PANTHER" id="PTHR30614:SF41">
    <property type="entry name" value="INNER MEMBRANE AMINO-ACID ABC TRANSPORTER PERMEASE PROTEIN YHDY"/>
    <property type="match status" value="1"/>
</dbReference>
<feature type="transmembrane region" description="Helical" evidence="8">
    <location>
        <begin position="337"/>
        <end position="359"/>
    </location>
</feature>
<dbReference type="InterPro" id="IPR043429">
    <property type="entry name" value="ArtM/GltK/GlnP/TcyL/YhdX-like"/>
</dbReference>